<evidence type="ECO:0000259" key="1">
    <source>
        <dbReference type="Pfam" id="PF13472"/>
    </source>
</evidence>
<dbReference type="InterPro" id="IPR036514">
    <property type="entry name" value="SGNH_hydro_sf"/>
</dbReference>
<gene>
    <name evidence="2" type="ORF">E4665_05260</name>
</gene>
<proteinExistence type="predicted"/>
<name>A0A4Z0GQX1_9BACL</name>
<dbReference type="PANTHER" id="PTHR14209">
    <property type="entry name" value="ISOAMYL ACETATE-HYDROLYZING ESTERASE 1"/>
    <property type="match status" value="1"/>
</dbReference>
<keyword evidence="3" id="KW-1185">Reference proteome</keyword>
<reference evidence="2 3" key="1">
    <citation type="journal article" date="2015" name="Int. J. Syst. Evol. Microbiol.">
        <title>Sporolactobacillus shoreae sp. nov. and Sporolactobacillus spathodeae sp. nov., two spore-forming lactic acid bacteria isolated from tree barks in Thailand.</title>
        <authorList>
            <person name="Thamacharoensuk T."/>
            <person name="Kitahara M."/>
            <person name="Ohkuma M."/>
            <person name="Thongchul N."/>
            <person name="Tanasupawat S."/>
        </authorList>
    </citation>
    <scope>NUCLEOTIDE SEQUENCE [LARGE SCALE GENOMIC DNA]</scope>
    <source>
        <strain evidence="2 3">BK92</strain>
    </source>
</reference>
<dbReference type="Pfam" id="PF13472">
    <property type="entry name" value="Lipase_GDSL_2"/>
    <property type="match status" value="1"/>
</dbReference>
<dbReference type="InterPro" id="IPR013830">
    <property type="entry name" value="SGNH_hydro"/>
</dbReference>
<dbReference type="InterPro" id="IPR045136">
    <property type="entry name" value="Iah1-like"/>
</dbReference>
<dbReference type="AlphaFoldDB" id="A0A4Z0GQX1"/>
<dbReference type="Gene3D" id="3.40.50.1110">
    <property type="entry name" value="SGNH hydrolase"/>
    <property type="match status" value="1"/>
</dbReference>
<evidence type="ECO:0000313" key="3">
    <source>
        <dbReference type="Proteomes" id="UP000298347"/>
    </source>
</evidence>
<sequence length="184" mass="20720">MKQLICFGDSITAGWDGQRETTRLTDRLSDGLGWSVINAGVPGENTTQALVRIDRDVLDRSFDRITVLFGANDSSFHKGIPLEQFRKNLVYMARAFSPSKTIFITPSPVIETRQKGKRTNDRISLYAEAVTGVAKETGAGLIDLHSRMLRQSDYRTMLLEDGLHFTDRGYDFLANQMMLELKNV</sequence>
<dbReference type="RefSeq" id="WP_135347747.1">
    <property type="nucleotide sequence ID" value="NZ_SRJD01000004.1"/>
</dbReference>
<dbReference type="PANTHER" id="PTHR14209:SF19">
    <property type="entry name" value="ISOAMYL ACETATE-HYDROLYZING ESTERASE 1 HOMOLOG"/>
    <property type="match status" value="1"/>
</dbReference>
<dbReference type="Proteomes" id="UP000298347">
    <property type="component" value="Unassembled WGS sequence"/>
</dbReference>
<dbReference type="SUPFAM" id="SSF52266">
    <property type="entry name" value="SGNH hydrolase"/>
    <property type="match status" value="1"/>
</dbReference>
<comment type="caution">
    <text evidence="2">The sequence shown here is derived from an EMBL/GenBank/DDBJ whole genome shotgun (WGS) entry which is preliminary data.</text>
</comment>
<dbReference type="OrthoDB" id="388542at2"/>
<organism evidence="2 3">
    <name type="scientific">Sporolactobacillus shoreae</name>
    <dbReference type="NCBI Taxonomy" id="1465501"/>
    <lineage>
        <taxon>Bacteria</taxon>
        <taxon>Bacillati</taxon>
        <taxon>Bacillota</taxon>
        <taxon>Bacilli</taxon>
        <taxon>Bacillales</taxon>
        <taxon>Sporolactobacillaceae</taxon>
        <taxon>Sporolactobacillus</taxon>
    </lineage>
</organism>
<protein>
    <submittedName>
        <fullName evidence="2">GDSL family lipase</fullName>
    </submittedName>
</protein>
<dbReference type="EMBL" id="SRJD01000004">
    <property type="protein sequence ID" value="TGA99193.1"/>
    <property type="molecule type" value="Genomic_DNA"/>
</dbReference>
<accession>A0A4Z0GQX1</accession>
<evidence type="ECO:0000313" key="2">
    <source>
        <dbReference type="EMBL" id="TGA99193.1"/>
    </source>
</evidence>
<feature type="domain" description="SGNH hydrolase-type esterase" evidence="1">
    <location>
        <begin position="6"/>
        <end position="171"/>
    </location>
</feature>